<dbReference type="PANTHER" id="PTHR24221:SF654">
    <property type="entry name" value="ATP-BINDING CASSETTE SUB-FAMILY B MEMBER 6"/>
    <property type="match status" value="1"/>
</dbReference>
<evidence type="ECO:0000256" key="2">
    <source>
        <dbReference type="ARBA" id="ARBA00022692"/>
    </source>
</evidence>
<evidence type="ECO:0000256" key="1">
    <source>
        <dbReference type="ARBA" id="ARBA00004651"/>
    </source>
</evidence>
<feature type="domain" description="ABC transmembrane type-1" evidence="9">
    <location>
        <begin position="28"/>
        <end position="309"/>
    </location>
</feature>
<feature type="transmembrane region" description="Helical" evidence="7">
    <location>
        <begin position="27"/>
        <end position="48"/>
    </location>
</feature>
<dbReference type="Gene3D" id="1.20.1560.10">
    <property type="entry name" value="ABC transporter type 1, transmembrane domain"/>
    <property type="match status" value="1"/>
</dbReference>
<dbReference type="InterPro" id="IPR017871">
    <property type="entry name" value="ABC_transporter-like_CS"/>
</dbReference>
<keyword evidence="11" id="KW-1185">Reference proteome</keyword>
<evidence type="ECO:0000313" key="10">
    <source>
        <dbReference type="EMBL" id="MEK8088851.1"/>
    </source>
</evidence>
<dbReference type="Pfam" id="PF00664">
    <property type="entry name" value="ABC_membrane"/>
    <property type="match status" value="1"/>
</dbReference>
<dbReference type="PANTHER" id="PTHR24221">
    <property type="entry name" value="ATP-BINDING CASSETTE SUB-FAMILY B"/>
    <property type="match status" value="1"/>
</dbReference>
<evidence type="ECO:0000259" key="8">
    <source>
        <dbReference type="PROSITE" id="PS50893"/>
    </source>
</evidence>
<proteinExistence type="predicted"/>
<evidence type="ECO:0000256" key="6">
    <source>
        <dbReference type="ARBA" id="ARBA00023136"/>
    </source>
</evidence>
<dbReference type="PROSITE" id="PS50893">
    <property type="entry name" value="ABC_TRANSPORTER_2"/>
    <property type="match status" value="1"/>
</dbReference>
<feature type="domain" description="ABC transporter" evidence="8">
    <location>
        <begin position="345"/>
        <end position="570"/>
    </location>
</feature>
<reference evidence="10 11" key="1">
    <citation type="submission" date="2024-04" db="EMBL/GenBank/DDBJ databases">
        <authorList>
            <person name="Abashina T."/>
            <person name="Shaikin A."/>
        </authorList>
    </citation>
    <scope>NUCLEOTIDE SEQUENCE [LARGE SCALE GENOMIC DNA]</scope>
    <source>
        <strain evidence="10 11">AAFK</strain>
    </source>
</reference>
<keyword evidence="5 7" id="KW-1133">Transmembrane helix</keyword>
<keyword evidence="3" id="KW-0547">Nucleotide-binding</keyword>
<dbReference type="SUPFAM" id="SSF52540">
    <property type="entry name" value="P-loop containing nucleoside triphosphate hydrolases"/>
    <property type="match status" value="1"/>
</dbReference>
<evidence type="ECO:0000256" key="5">
    <source>
        <dbReference type="ARBA" id="ARBA00022989"/>
    </source>
</evidence>
<dbReference type="EMBL" id="JBBPCO010000002">
    <property type="protein sequence ID" value="MEK8088851.1"/>
    <property type="molecule type" value="Genomic_DNA"/>
</dbReference>
<dbReference type="InterPro" id="IPR039421">
    <property type="entry name" value="Type_1_exporter"/>
</dbReference>
<protein>
    <submittedName>
        <fullName evidence="10">ABC transporter ATP-binding protein</fullName>
    </submittedName>
</protein>
<feature type="transmembrane region" description="Helical" evidence="7">
    <location>
        <begin position="134"/>
        <end position="158"/>
    </location>
</feature>
<comment type="subcellular location">
    <subcellularLocation>
        <location evidence="1">Cell membrane</location>
        <topology evidence="1">Multi-pass membrane protein</topology>
    </subcellularLocation>
</comment>
<keyword evidence="6 7" id="KW-0472">Membrane</keyword>
<dbReference type="PROSITE" id="PS50929">
    <property type="entry name" value="ABC_TM1F"/>
    <property type="match status" value="1"/>
</dbReference>
<dbReference type="InterPro" id="IPR027417">
    <property type="entry name" value="P-loop_NTPase"/>
</dbReference>
<keyword evidence="2 7" id="KW-0812">Transmembrane</keyword>
<name>A0ABU9D5L6_9PROT</name>
<evidence type="ECO:0000313" key="11">
    <source>
        <dbReference type="Proteomes" id="UP001446205"/>
    </source>
</evidence>
<evidence type="ECO:0000256" key="4">
    <source>
        <dbReference type="ARBA" id="ARBA00022840"/>
    </source>
</evidence>
<keyword evidence="4 10" id="KW-0067">ATP-binding</keyword>
<organism evidence="10 11">
    <name type="scientific">Thermithiobacillus plumbiphilus</name>
    <dbReference type="NCBI Taxonomy" id="1729899"/>
    <lineage>
        <taxon>Bacteria</taxon>
        <taxon>Pseudomonadati</taxon>
        <taxon>Pseudomonadota</taxon>
        <taxon>Acidithiobacillia</taxon>
        <taxon>Acidithiobacillales</taxon>
        <taxon>Thermithiobacillaceae</taxon>
        <taxon>Thermithiobacillus</taxon>
    </lineage>
</organism>
<feature type="transmembrane region" description="Helical" evidence="7">
    <location>
        <begin position="63"/>
        <end position="81"/>
    </location>
</feature>
<dbReference type="Gene3D" id="3.40.50.300">
    <property type="entry name" value="P-loop containing nucleotide triphosphate hydrolases"/>
    <property type="match status" value="1"/>
</dbReference>
<feature type="transmembrane region" description="Helical" evidence="7">
    <location>
        <begin position="164"/>
        <end position="182"/>
    </location>
</feature>
<evidence type="ECO:0000256" key="3">
    <source>
        <dbReference type="ARBA" id="ARBA00022741"/>
    </source>
</evidence>
<dbReference type="InterPro" id="IPR036640">
    <property type="entry name" value="ABC1_TM_sf"/>
</dbReference>
<accession>A0ABU9D5L6</accession>
<comment type="caution">
    <text evidence="10">The sequence shown here is derived from an EMBL/GenBank/DDBJ whole genome shotgun (WGS) entry which is preliminary data.</text>
</comment>
<dbReference type="SMART" id="SM00382">
    <property type="entry name" value="AAA"/>
    <property type="match status" value="1"/>
</dbReference>
<dbReference type="CDD" id="cd03228">
    <property type="entry name" value="ABCC_MRP_Like"/>
    <property type="match status" value="1"/>
</dbReference>
<dbReference type="Proteomes" id="UP001446205">
    <property type="component" value="Unassembled WGS sequence"/>
</dbReference>
<evidence type="ECO:0000256" key="7">
    <source>
        <dbReference type="SAM" id="Phobius"/>
    </source>
</evidence>
<dbReference type="InterPro" id="IPR011527">
    <property type="entry name" value="ABC1_TM_dom"/>
</dbReference>
<dbReference type="InterPro" id="IPR003593">
    <property type="entry name" value="AAA+_ATPase"/>
</dbReference>
<dbReference type="SUPFAM" id="SSF90123">
    <property type="entry name" value="ABC transporter transmembrane region"/>
    <property type="match status" value="1"/>
</dbReference>
<dbReference type="RefSeq" id="WP_341369916.1">
    <property type="nucleotide sequence ID" value="NZ_JBBPCO010000002.1"/>
</dbReference>
<dbReference type="GO" id="GO:0005524">
    <property type="term" value="F:ATP binding"/>
    <property type="evidence" value="ECO:0007669"/>
    <property type="project" value="UniProtKB-KW"/>
</dbReference>
<dbReference type="PROSITE" id="PS00211">
    <property type="entry name" value="ABC_TRANSPORTER_1"/>
    <property type="match status" value="1"/>
</dbReference>
<gene>
    <name evidence="10" type="ORF">WOB96_03650</name>
</gene>
<dbReference type="InterPro" id="IPR003439">
    <property type="entry name" value="ABC_transporter-like_ATP-bd"/>
</dbReference>
<sequence length="570" mass="63100">MKRPLDTAPPSSFRRLVGNLRPYRPRILLAMLLMALSGGFAAAGAYLIKPVLDQIFIARDAEMLYLLPLAIVAIYALKGLADYSQNLIMAGIEERILCQLKERLYAHTLRLPLEDHLRAKRGEILSRMSLDMTLLQNGLSVLASFFLSGFTIIALMGVVLYQNWQLALISFLTLPVALYPLIRFGENLRRRGGKQQQNMGELLDHYAQSLDGIEVIKVHGMEGAEENRFAKHAQRYFETMMQIWRVQKATLPFMEFVGALGIALIIFLGGQSVIRGEMSTGAFFSFLAALVMLYEPLRRLSAANNQLQQGLSAADRLFAWIDQPVEELPRRAASLQPGCWPGWHCQALSVRYEGAEDWSLRNLDLDFPPNQTIAFAGPSGSGKTTLARVLLGLLKPDAGRIQVGGQPLEEIPLAQYRQFFSFVGQEPTLFGGTALSNIAFGDQNPDLERARQAARDAHAWEFLEPLGGLEAAIGPRGGSLSGGQKQRLAIARALYRNSPVLVLDEATSALDAESEEKIARTLAALHGRKSIFIIAHRPRTLLLADRVVRLENGRVIAEEAGERSTLPVQH</sequence>
<dbReference type="Pfam" id="PF00005">
    <property type="entry name" value="ABC_tran"/>
    <property type="match status" value="1"/>
</dbReference>
<dbReference type="CDD" id="cd18552">
    <property type="entry name" value="ABC_6TM_MsbA_like"/>
    <property type="match status" value="1"/>
</dbReference>
<evidence type="ECO:0000259" key="9">
    <source>
        <dbReference type="PROSITE" id="PS50929"/>
    </source>
</evidence>
<feature type="transmembrane region" description="Helical" evidence="7">
    <location>
        <begin position="249"/>
        <end position="268"/>
    </location>
</feature>